<feature type="transmembrane region" description="Helical" evidence="1">
    <location>
        <begin position="9"/>
        <end position="26"/>
    </location>
</feature>
<feature type="transmembrane region" description="Helical" evidence="1">
    <location>
        <begin position="32"/>
        <end position="49"/>
    </location>
</feature>
<evidence type="ECO:0000313" key="2">
    <source>
        <dbReference type="EMBL" id="EIA16019.1"/>
    </source>
</evidence>
<dbReference type="Proteomes" id="UP000005358">
    <property type="component" value="Chromosome"/>
</dbReference>
<evidence type="ECO:0008006" key="4">
    <source>
        <dbReference type="Google" id="ProtNLM"/>
    </source>
</evidence>
<sequence length="63" mass="7021">MRNKNSTKLKIVSISCFLIAGIIGIATKEYTSGFIFIVMAISYSLIFLVKNKIKLSLANTYKT</sequence>
<evidence type="ECO:0000256" key="1">
    <source>
        <dbReference type="SAM" id="Phobius"/>
    </source>
</evidence>
<comment type="caution">
    <text evidence="2">The sequence shown here is derived from an EMBL/GenBank/DDBJ whole genome shotgun (WGS) entry which is preliminary data.</text>
</comment>
<dbReference type="RefSeq" id="WP_003482250.1">
    <property type="nucleotide sequence ID" value="NZ_CM001477.1"/>
</dbReference>
<name>A0AAV3F9B9_CLOPF</name>
<keyword evidence="1" id="KW-0472">Membrane</keyword>
<dbReference type="AlphaFoldDB" id="A0AAV3F9B9"/>
<gene>
    <name evidence="2" type="ORF">HA1_13207</name>
</gene>
<protein>
    <recommendedName>
        <fullName evidence="4">Lipoprotein</fullName>
    </recommendedName>
</protein>
<dbReference type="EMBL" id="AFES01000033">
    <property type="protein sequence ID" value="EIA16019.1"/>
    <property type="molecule type" value="Genomic_DNA"/>
</dbReference>
<keyword evidence="1" id="KW-0812">Transmembrane</keyword>
<evidence type="ECO:0000313" key="3">
    <source>
        <dbReference type="Proteomes" id="UP000005358"/>
    </source>
</evidence>
<organism evidence="2 3">
    <name type="scientific">Clostridium perfringens F262</name>
    <dbReference type="NCBI Taxonomy" id="883064"/>
    <lineage>
        <taxon>Bacteria</taxon>
        <taxon>Bacillati</taxon>
        <taxon>Bacillota</taxon>
        <taxon>Clostridia</taxon>
        <taxon>Eubacteriales</taxon>
        <taxon>Clostridiaceae</taxon>
        <taxon>Clostridium</taxon>
    </lineage>
</organism>
<reference evidence="2 3" key="1">
    <citation type="journal article" date="2012" name="PLoS ONE">
        <title>Genome Sequencing and Analysis of a Type A Clostridium perfringens Isolate from a Case of Bovine Clostridial Abomasitis.</title>
        <authorList>
            <person name="Nowell V.J."/>
            <person name="Kropinski A.M."/>
            <person name="Songer J.G."/>
            <person name="Macinnes J.I."/>
            <person name="Parreira V.R."/>
            <person name="Prescott J.F."/>
        </authorList>
    </citation>
    <scope>NUCLEOTIDE SEQUENCE [LARGE SCALE GENOMIC DNA]</scope>
    <source>
        <strain evidence="2 3">F262</strain>
    </source>
</reference>
<keyword evidence="1" id="KW-1133">Transmembrane helix</keyword>
<accession>A0AAV3F9B9</accession>
<proteinExistence type="predicted"/>